<evidence type="ECO:0000256" key="1">
    <source>
        <dbReference type="SAM" id="MobiDB-lite"/>
    </source>
</evidence>
<dbReference type="OrthoDB" id="5243398at2759"/>
<feature type="region of interest" description="Disordered" evidence="1">
    <location>
        <begin position="26"/>
        <end position="71"/>
    </location>
</feature>
<accession>A0A3M7Q7Y0</accession>
<feature type="compositionally biased region" description="Low complexity" evidence="1">
    <location>
        <begin position="27"/>
        <end position="36"/>
    </location>
</feature>
<comment type="caution">
    <text evidence="2">The sequence shown here is derived from an EMBL/GenBank/DDBJ whole genome shotgun (WGS) entry which is preliminary data.</text>
</comment>
<evidence type="ECO:0000313" key="3">
    <source>
        <dbReference type="Proteomes" id="UP000276133"/>
    </source>
</evidence>
<keyword evidence="3" id="KW-1185">Reference proteome</keyword>
<dbReference type="Proteomes" id="UP000276133">
    <property type="component" value="Unassembled WGS sequence"/>
</dbReference>
<proteinExistence type="predicted"/>
<sequence length="92" mass="10175">MPKKSKYNQSRVSNLGVFGHLSTVNISSSGKKSSFSDNEKNIDPIVVAKKRGRPAGSKNKPKDQSTGKQLNYYSTKNKTQIKLAFLVNVFIV</sequence>
<protein>
    <submittedName>
        <fullName evidence="2">Uncharacterized protein</fullName>
    </submittedName>
</protein>
<reference evidence="2 3" key="1">
    <citation type="journal article" date="2018" name="Sci. Rep.">
        <title>Genomic signatures of local adaptation to the degree of environmental predictability in rotifers.</title>
        <authorList>
            <person name="Franch-Gras L."/>
            <person name="Hahn C."/>
            <person name="Garcia-Roger E.M."/>
            <person name="Carmona M.J."/>
            <person name="Serra M."/>
            <person name="Gomez A."/>
        </authorList>
    </citation>
    <scope>NUCLEOTIDE SEQUENCE [LARGE SCALE GENOMIC DNA]</scope>
    <source>
        <strain evidence="2">HYR1</strain>
    </source>
</reference>
<name>A0A3M7Q7Y0_BRAPC</name>
<gene>
    <name evidence="2" type="ORF">BpHYR1_002373</name>
</gene>
<evidence type="ECO:0000313" key="2">
    <source>
        <dbReference type="EMBL" id="RNA07567.1"/>
    </source>
</evidence>
<dbReference type="EMBL" id="REGN01007001">
    <property type="protein sequence ID" value="RNA07567.1"/>
    <property type="molecule type" value="Genomic_DNA"/>
</dbReference>
<organism evidence="2 3">
    <name type="scientific">Brachionus plicatilis</name>
    <name type="common">Marine rotifer</name>
    <name type="synonym">Brachionus muelleri</name>
    <dbReference type="NCBI Taxonomy" id="10195"/>
    <lineage>
        <taxon>Eukaryota</taxon>
        <taxon>Metazoa</taxon>
        <taxon>Spiralia</taxon>
        <taxon>Gnathifera</taxon>
        <taxon>Rotifera</taxon>
        <taxon>Eurotatoria</taxon>
        <taxon>Monogononta</taxon>
        <taxon>Pseudotrocha</taxon>
        <taxon>Ploima</taxon>
        <taxon>Brachionidae</taxon>
        <taxon>Brachionus</taxon>
    </lineage>
</organism>
<dbReference type="AlphaFoldDB" id="A0A3M7Q7Y0"/>